<evidence type="ECO:0000256" key="1">
    <source>
        <dbReference type="SAM" id="Phobius"/>
    </source>
</evidence>
<reference evidence="2 3" key="1">
    <citation type="submission" date="2020-01" db="EMBL/GenBank/DDBJ databases">
        <authorList>
            <person name="Gulvik C.A."/>
            <person name="Batra D.G."/>
        </authorList>
    </citation>
    <scope>NUCLEOTIDE SEQUENCE [LARGE SCALE GENOMIC DNA]</scope>
    <source>
        <strain evidence="2 3">W9323</strain>
    </source>
</reference>
<dbReference type="Proteomes" id="UP000503088">
    <property type="component" value="Chromosome"/>
</dbReference>
<dbReference type="KEGG" id="kpul:GXN76_10360"/>
<name>A0A7D4CXK9_9BACL</name>
<keyword evidence="1" id="KW-1133">Transmembrane helix</keyword>
<dbReference type="EMBL" id="CP048104">
    <property type="protein sequence ID" value="QKG86017.1"/>
    <property type="molecule type" value="Genomic_DNA"/>
</dbReference>
<dbReference type="PIRSF" id="PIRSF002599">
    <property type="entry name" value="Cold_shock_A"/>
    <property type="match status" value="1"/>
</dbReference>
<evidence type="ECO:0000313" key="2">
    <source>
        <dbReference type="EMBL" id="QKG86017.1"/>
    </source>
</evidence>
<dbReference type="Pfam" id="PF06961">
    <property type="entry name" value="DUF1294"/>
    <property type="match status" value="1"/>
</dbReference>
<feature type="transmembrane region" description="Helical" evidence="1">
    <location>
        <begin position="66"/>
        <end position="88"/>
    </location>
</feature>
<keyword evidence="3" id="KW-1185">Reference proteome</keyword>
<evidence type="ECO:0000313" key="3">
    <source>
        <dbReference type="Proteomes" id="UP000503088"/>
    </source>
</evidence>
<dbReference type="InterPro" id="IPR010718">
    <property type="entry name" value="DUF1294"/>
</dbReference>
<feature type="transmembrane region" description="Helical" evidence="1">
    <location>
        <begin position="5"/>
        <end position="21"/>
    </location>
</feature>
<dbReference type="GO" id="GO:0003676">
    <property type="term" value="F:nucleic acid binding"/>
    <property type="evidence" value="ECO:0007669"/>
    <property type="project" value="InterPro"/>
</dbReference>
<keyword evidence="1" id="KW-0472">Membrane</keyword>
<accession>A0A7D4CXK9</accession>
<dbReference type="AlphaFoldDB" id="A0A7D4CXK9"/>
<gene>
    <name evidence="2" type="ORF">GXN76_10360</name>
</gene>
<keyword evidence="1" id="KW-0812">Transmembrane</keyword>
<feature type="transmembrane region" description="Helical" evidence="1">
    <location>
        <begin position="33"/>
        <end position="54"/>
    </location>
</feature>
<protein>
    <submittedName>
        <fullName evidence="2">DUF1294 domain-containing protein</fullName>
    </submittedName>
</protein>
<proteinExistence type="predicted"/>
<organism evidence="2 3">
    <name type="scientific">Kroppenstedtia pulmonis</name>
    <dbReference type="NCBI Taxonomy" id="1380685"/>
    <lineage>
        <taxon>Bacteria</taxon>
        <taxon>Bacillati</taxon>
        <taxon>Bacillota</taxon>
        <taxon>Bacilli</taxon>
        <taxon>Bacillales</taxon>
        <taxon>Thermoactinomycetaceae</taxon>
        <taxon>Kroppenstedtia</taxon>
    </lineage>
</organism>
<dbReference type="InterPro" id="IPR012156">
    <property type="entry name" value="Cold_shock_CspA"/>
</dbReference>
<sequence length="89" mass="10032">MKIIVVYISVVNIIGFLMMGQDKQRAVQGKWRIAEKTIFLTAAAGGAIGVWLGMKKFRHKTLQTSFRYGIPLLMIGNGLVLFLLLYIFI</sequence>